<evidence type="ECO:0000259" key="3">
    <source>
        <dbReference type="Pfam" id="PF09758"/>
    </source>
</evidence>
<gene>
    <name evidence="4" type="ORF">PHATRDRAFT_37493</name>
</gene>
<dbReference type="Pfam" id="PF09758">
    <property type="entry name" value="FPL"/>
    <property type="match status" value="1"/>
</dbReference>
<dbReference type="Proteomes" id="UP000000759">
    <property type="component" value="Chromosome 13"/>
</dbReference>
<dbReference type="GO" id="GO:0016197">
    <property type="term" value="P:endosomal transport"/>
    <property type="evidence" value="ECO:0007669"/>
    <property type="project" value="TreeGrafter"/>
</dbReference>
<dbReference type="GO" id="GO:1901096">
    <property type="term" value="P:regulation of autophagosome maturation"/>
    <property type="evidence" value="ECO:0007669"/>
    <property type="project" value="TreeGrafter"/>
</dbReference>
<dbReference type="EMBL" id="CM000615">
    <property type="protein sequence ID" value="EEC46736.1"/>
    <property type="molecule type" value="Genomic_DNA"/>
</dbReference>
<reference evidence="5" key="2">
    <citation type="submission" date="2008-08" db="EMBL/GenBank/DDBJ databases">
        <authorList>
            <consortium name="Diatom Consortium"/>
            <person name="Grigoriev I."/>
            <person name="Grimwood J."/>
            <person name="Kuo A."/>
            <person name="Otillar R.P."/>
            <person name="Salamov A."/>
            <person name="Detter J.C."/>
            <person name="Lindquist E."/>
            <person name="Shapiro H."/>
            <person name="Lucas S."/>
            <person name="Glavina del Rio T."/>
            <person name="Pitluck S."/>
            <person name="Rokhsar D."/>
            <person name="Bowler C."/>
        </authorList>
    </citation>
    <scope>GENOME REANNOTATION</scope>
    <source>
        <strain evidence="5">CCAP 1055/1</strain>
    </source>
</reference>
<proteinExistence type="predicted"/>
<feature type="region of interest" description="Disordered" evidence="2">
    <location>
        <begin position="216"/>
        <end position="239"/>
    </location>
</feature>
<dbReference type="HOGENOM" id="CLU_260732_0_0_1"/>
<dbReference type="OrthoDB" id="294052at2759"/>
<dbReference type="InterPro" id="IPR019155">
    <property type="entry name" value="CLEC16A/TT9_N"/>
</dbReference>
<feature type="domain" description="FPL" evidence="3">
    <location>
        <begin position="254"/>
        <end position="350"/>
    </location>
</feature>
<protein>
    <recommendedName>
        <fullName evidence="3">FPL domain-containing protein</fullName>
    </recommendedName>
</protein>
<feature type="compositionally biased region" description="Polar residues" evidence="2">
    <location>
        <begin position="78"/>
        <end position="91"/>
    </location>
</feature>
<dbReference type="GO" id="GO:0005770">
    <property type="term" value="C:late endosome"/>
    <property type="evidence" value="ECO:0007669"/>
    <property type="project" value="TreeGrafter"/>
</dbReference>
<dbReference type="GO" id="GO:0007034">
    <property type="term" value="P:vacuolar transport"/>
    <property type="evidence" value="ECO:0007669"/>
    <property type="project" value="TreeGrafter"/>
</dbReference>
<dbReference type="PaxDb" id="2850-Phatr37493"/>
<dbReference type="eggNOG" id="ENOG502SJUE">
    <property type="taxonomic scope" value="Eukaryota"/>
</dbReference>
<dbReference type="GeneID" id="7202485"/>
<sequence>MSFRASRRMGSGVVTAPSGSAASPLTELNYLLSRWEQRIERVRQAQQRQREQPPPPSPASTSRPLLGRFGFGRKAPVTPTSEHTGDSSELTSLPMETPVVSPLQDVVPSTRGTTHVAQFIDLPDADDCVEDLRRLAELVVIGENFVTTLQKKKDTLRSKEGWGGDVFEDLSEREREMEIAEEDDRLQLFDTFFEREALELIVTLLMGRAFHSTRQDIQPDVDANESNDDSIEHDSSLAVPPDPSDEVWLPSLYIATQAIQSISILIQNVSRATSLYVILSNNHVNTLINFPLDLYAEAEQGRQHDAIRDGTLTHMFKSPELAELTTHLVTLLKSLAMRMNAETLQFFLKYPTEHLVDSHAGPASSSHFEPTIGSVDSVEDDDDNEKQGSEGLPTYRVEFPLYERALEFCAGHHDSFVRVTAMNICLNTLQLTTVSPKEDAGEETMDSVKSPDGVLHNSKALPFRERLAIAQHACTPSRVERLVAPIFGKLAERWNSLEEHIREMDTHKNRMGAHDGRNEKMAQAREKTRRERLLRGFQEKADSLQDELLLLEDVFKVGLTVLNEQTIEMMLATFVYPLLLQPLLLYYQRFDGAVDPGRNDKIEHPFSGYGGDFSHAETTLAAVSSPAKTALFTLASVFHFMTNPPLLRLVFAALFHPLSPDSSTVPTVRSNLEVAGQGSNHQWTIRLDMKRTSDGPLSDDRTTYDFGTKPSNRRIARSEMPTLDKIEESEECIFVLSPALAEVLEFRGGDDALMERTRPNPYRKSLLECLNVPYEMDEVRQLAVCAFDVALSVFDPRFTSDIVFGTDVNTNNKIVLEDHTLDAEQAQPDNDKGICGSGTDRSCHSSPIKERLIGVNPIGEVVTALCGSAIFAPKDNFGGFNIEFDSVAAHALINCVRRNDTAMRISAKLVETRRRQSSVFIAHQVTNLQEMTVGGATLFLSGSPAADDPNFEEQMRGRITNLLFFESMDEPVKLPAVEGFVELQGSSTKGDKEFSLLISSASTFKDMCGRVGNYLLSELDNGDNHYDQQVLEGCQASARALFHIDAFSAFLKALATNGGASIYHAAPHGLAISASGGSVDISDSCILEMKRQIFAPLSANILSAIFFSENEIPNLPIPGSIISLVGSLAIPCVCEIPASMSHLFLQNGSMIISEGVTWQSLYLAFQHNSLVFAQPQPDGEAGNGRAVSSCLLERLSVVVDQSPDPSSPARRLILSYKSFDSDPPPLFLFDELPKRAKYGPFSRIEPFTSTLDVWFEDQRATEQAFQIFMQTIFAAKAQGGLAIFQFLSS</sequence>
<dbReference type="GO" id="GO:0006914">
    <property type="term" value="P:autophagy"/>
    <property type="evidence" value="ECO:0007669"/>
    <property type="project" value="UniProtKB-KW"/>
</dbReference>
<feature type="compositionally biased region" description="Basic and acidic residues" evidence="2">
    <location>
        <begin position="42"/>
        <end position="51"/>
    </location>
</feature>
<feature type="region of interest" description="Disordered" evidence="2">
    <location>
        <begin position="359"/>
        <end position="392"/>
    </location>
</feature>
<dbReference type="PANTHER" id="PTHR21481:SF0">
    <property type="entry name" value="PROTEIN CLEC16A"/>
    <property type="match status" value="1"/>
</dbReference>
<evidence type="ECO:0000256" key="2">
    <source>
        <dbReference type="SAM" id="MobiDB-lite"/>
    </source>
</evidence>
<dbReference type="InterPro" id="IPR039272">
    <property type="entry name" value="CLEC16A/TT9"/>
</dbReference>
<dbReference type="InParanoid" id="B7G3Y7"/>
<accession>B7G3Y7</accession>
<feature type="region of interest" description="Disordered" evidence="2">
    <location>
        <begin position="1"/>
        <end position="22"/>
    </location>
</feature>
<dbReference type="RefSeq" id="XP_002181522.1">
    <property type="nucleotide sequence ID" value="XM_002181486.1"/>
</dbReference>
<keyword evidence="1" id="KW-0072">Autophagy</keyword>
<dbReference type="GO" id="GO:0005794">
    <property type="term" value="C:Golgi apparatus"/>
    <property type="evidence" value="ECO:0007669"/>
    <property type="project" value="TreeGrafter"/>
</dbReference>
<evidence type="ECO:0000313" key="4">
    <source>
        <dbReference type="EMBL" id="EEC46736.1"/>
    </source>
</evidence>
<dbReference type="PANTHER" id="PTHR21481">
    <property type="entry name" value="PROTEIN CLEC16A"/>
    <property type="match status" value="1"/>
</dbReference>
<organism evidence="4 5">
    <name type="scientific">Phaeodactylum tricornutum (strain CCAP 1055/1)</name>
    <dbReference type="NCBI Taxonomy" id="556484"/>
    <lineage>
        <taxon>Eukaryota</taxon>
        <taxon>Sar</taxon>
        <taxon>Stramenopiles</taxon>
        <taxon>Ochrophyta</taxon>
        <taxon>Bacillariophyta</taxon>
        <taxon>Bacillariophyceae</taxon>
        <taxon>Bacillariophycidae</taxon>
        <taxon>Naviculales</taxon>
        <taxon>Phaeodactylaceae</taxon>
        <taxon>Phaeodactylum</taxon>
    </lineage>
</organism>
<evidence type="ECO:0000313" key="5">
    <source>
        <dbReference type="Proteomes" id="UP000000759"/>
    </source>
</evidence>
<keyword evidence="5" id="KW-1185">Reference proteome</keyword>
<reference evidence="4 5" key="1">
    <citation type="journal article" date="2008" name="Nature">
        <title>The Phaeodactylum genome reveals the evolutionary history of diatom genomes.</title>
        <authorList>
            <person name="Bowler C."/>
            <person name="Allen A.E."/>
            <person name="Badger J.H."/>
            <person name="Grimwood J."/>
            <person name="Jabbari K."/>
            <person name="Kuo A."/>
            <person name="Maheswari U."/>
            <person name="Martens C."/>
            <person name="Maumus F."/>
            <person name="Otillar R.P."/>
            <person name="Rayko E."/>
            <person name="Salamov A."/>
            <person name="Vandepoele K."/>
            <person name="Beszteri B."/>
            <person name="Gruber A."/>
            <person name="Heijde M."/>
            <person name="Katinka M."/>
            <person name="Mock T."/>
            <person name="Valentin K."/>
            <person name="Verret F."/>
            <person name="Berges J.A."/>
            <person name="Brownlee C."/>
            <person name="Cadoret J.P."/>
            <person name="Chiovitti A."/>
            <person name="Choi C.J."/>
            <person name="Coesel S."/>
            <person name="De Martino A."/>
            <person name="Detter J.C."/>
            <person name="Durkin C."/>
            <person name="Falciatore A."/>
            <person name="Fournet J."/>
            <person name="Haruta M."/>
            <person name="Huysman M.J."/>
            <person name="Jenkins B.D."/>
            <person name="Jiroutova K."/>
            <person name="Jorgensen R.E."/>
            <person name="Joubert Y."/>
            <person name="Kaplan A."/>
            <person name="Kroger N."/>
            <person name="Kroth P.G."/>
            <person name="La Roche J."/>
            <person name="Lindquist E."/>
            <person name="Lommer M."/>
            <person name="Martin-Jezequel V."/>
            <person name="Lopez P.J."/>
            <person name="Lucas S."/>
            <person name="Mangogna M."/>
            <person name="McGinnis K."/>
            <person name="Medlin L.K."/>
            <person name="Montsant A."/>
            <person name="Oudot-Le Secq M.P."/>
            <person name="Napoli C."/>
            <person name="Obornik M."/>
            <person name="Parker M.S."/>
            <person name="Petit J.L."/>
            <person name="Porcel B.M."/>
            <person name="Poulsen N."/>
            <person name="Robison M."/>
            <person name="Rychlewski L."/>
            <person name="Rynearson T.A."/>
            <person name="Schmutz J."/>
            <person name="Shapiro H."/>
            <person name="Siaut M."/>
            <person name="Stanley M."/>
            <person name="Sussman M.R."/>
            <person name="Taylor A.R."/>
            <person name="Vardi A."/>
            <person name="von Dassow P."/>
            <person name="Vyverman W."/>
            <person name="Willis A."/>
            <person name="Wyrwicz L.S."/>
            <person name="Rokhsar D.S."/>
            <person name="Weissenbach J."/>
            <person name="Armbrust E.V."/>
            <person name="Green B.R."/>
            <person name="Van de Peer Y."/>
            <person name="Grigoriev I.V."/>
        </authorList>
    </citation>
    <scope>NUCLEOTIDE SEQUENCE [LARGE SCALE GENOMIC DNA]</scope>
    <source>
        <strain evidence="4 5">CCAP 1055/1</strain>
    </source>
</reference>
<dbReference type="KEGG" id="pti:PHATRDRAFT_37493"/>
<feature type="region of interest" description="Disordered" evidence="2">
    <location>
        <begin position="42"/>
        <end position="97"/>
    </location>
</feature>
<evidence type="ECO:0000256" key="1">
    <source>
        <dbReference type="ARBA" id="ARBA00023006"/>
    </source>
</evidence>
<name>B7G3Y7_PHATC</name>